<sequence>MAFFGKQRLGIDLGTANTLIYIENKGIALREPSIVAIKKDTKEAVAFGKEAEQLVGRTSDNYEIIRPMKDGVIANFSLTKQMLAHFIKKAIHRSFTGPDVVICVPSNITKVERRAVIDAIKDIGIRKALIVDEPFAAALGANLAIYEPRGKMVVDIGGGTTDIAVISYGEIVKGNAIVYGGHKMNEAILDYVRDRYQLVIGMQTAEEIKLAIGNANFTKDDEKDHRVIKGRNIATGLPEEKIVRANVIAEAIDEVINPIVTAIKQVLEETPPELAVDVLESGIVITGGGSLLRRLPERIQREIGIPVHLVQVPLDTVVVGAGRLLKEMENQARLAERDRR</sequence>
<keyword evidence="3 6" id="KW-0067">ATP-binding</keyword>
<feature type="binding site" evidence="6">
    <location>
        <begin position="288"/>
        <end position="291"/>
    </location>
    <ligand>
        <name>ATP</name>
        <dbReference type="ChEBI" id="CHEBI:30616"/>
    </ligand>
</feature>
<dbReference type="OrthoDB" id="9768127at2"/>
<comment type="subunit">
    <text evidence="6">Forms polymers.</text>
</comment>
<dbReference type="GO" id="GO:0000902">
    <property type="term" value="P:cell morphogenesis"/>
    <property type="evidence" value="ECO:0007669"/>
    <property type="project" value="InterPro"/>
</dbReference>
<dbReference type="NCBIfam" id="TIGR00904">
    <property type="entry name" value="mreB"/>
    <property type="match status" value="1"/>
</dbReference>
<gene>
    <name evidence="6" type="primary">mreB</name>
    <name evidence="7" type="ORF">SAMN02746011_00456</name>
</gene>
<dbReference type="HAMAP" id="MF_02207">
    <property type="entry name" value="MreB"/>
    <property type="match status" value="1"/>
</dbReference>
<evidence type="ECO:0000256" key="4">
    <source>
        <dbReference type="ARBA" id="ARBA00022960"/>
    </source>
</evidence>
<dbReference type="PANTHER" id="PTHR42749">
    <property type="entry name" value="CELL SHAPE-DETERMINING PROTEIN MREB"/>
    <property type="match status" value="1"/>
</dbReference>
<proteinExistence type="inferred from homology"/>
<dbReference type="GO" id="GO:0005737">
    <property type="term" value="C:cytoplasm"/>
    <property type="evidence" value="ECO:0007669"/>
    <property type="project" value="UniProtKB-SubCell"/>
</dbReference>
<dbReference type="Proteomes" id="UP000189941">
    <property type="component" value="Unassembled WGS sequence"/>
</dbReference>
<evidence type="ECO:0000256" key="6">
    <source>
        <dbReference type="HAMAP-Rule" id="MF_02207"/>
    </source>
</evidence>
<keyword evidence="8" id="KW-1185">Reference proteome</keyword>
<dbReference type="GO" id="GO:0008360">
    <property type="term" value="P:regulation of cell shape"/>
    <property type="evidence" value="ECO:0007669"/>
    <property type="project" value="UniProtKB-UniRule"/>
</dbReference>
<dbReference type="SUPFAM" id="SSF53067">
    <property type="entry name" value="Actin-like ATPase domain"/>
    <property type="match status" value="2"/>
</dbReference>
<feature type="binding site" evidence="6">
    <location>
        <begin position="206"/>
        <end position="209"/>
    </location>
    <ligand>
        <name>ATP</name>
        <dbReference type="ChEBI" id="CHEBI:30616"/>
    </ligand>
</feature>
<accession>A0A1T4JYL1</accession>
<evidence type="ECO:0000313" key="8">
    <source>
        <dbReference type="Proteomes" id="UP000189941"/>
    </source>
</evidence>
<dbReference type="STRING" id="1121925.SAMN02746011_00456"/>
<keyword evidence="2 6" id="KW-0547">Nucleotide-binding</keyword>
<reference evidence="8" key="1">
    <citation type="submission" date="2017-02" db="EMBL/GenBank/DDBJ databases">
        <authorList>
            <person name="Varghese N."/>
            <person name="Submissions S."/>
        </authorList>
    </citation>
    <scope>NUCLEOTIDE SEQUENCE [LARGE SCALE GENOMIC DNA]</scope>
    <source>
        <strain evidence="8">DSM 15739</strain>
    </source>
</reference>
<dbReference type="InterPro" id="IPR056546">
    <property type="entry name" value="MreB_MamK-like"/>
</dbReference>
<evidence type="ECO:0000256" key="5">
    <source>
        <dbReference type="ARBA" id="ARBA00023458"/>
    </source>
</evidence>
<comment type="function">
    <text evidence="6">Forms membrane-associated dynamic filaments that are essential for cell shape determination. Acts by regulating cell wall synthesis and cell elongation, and thus cell shape. A feedback loop between cell geometry and MreB localization may maintain elongated cell shape by targeting cell wall growth to regions of negative cell wall curvature.</text>
</comment>
<comment type="similarity">
    <text evidence="5 6">Belongs to the FtsA/MreB family.</text>
</comment>
<dbReference type="InterPro" id="IPR043129">
    <property type="entry name" value="ATPase_NBD"/>
</dbReference>
<keyword evidence="4 6" id="KW-0133">Cell shape</keyword>
<evidence type="ECO:0000313" key="7">
    <source>
        <dbReference type="EMBL" id="SJZ35218.1"/>
    </source>
</evidence>
<feature type="binding site" evidence="6">
    <location>
        <begin position="15"/>
        <end position="17"/>
    </location>
    <ligand>
        <name>ATP</name>
        <dbReference type="ChEBI" id="CHEBI:30616"/>
    </ligand>
</feature>
<dbReference type="PRINTS" id="PR01652">
    <property type="entry name" value="SHAPEPROTEIN"/>
</dbReference>
<dbReference type="PANTHER" id="PTHR42749:SF1">
    <property type="entry name" value="CELL SHAPE-DETERMINING PROTEIN MREB"/>
    <property type="match status" value="1"/>
</dbReference>
<dbReference type="SMART" id="SM00268">
    <property type="entry name" value="ACTIN"/>
    <property type="match status" value="1"/>
</dbReference>
<dbReference type="EMBL" id="FUWO01000003">
    <property type="protein sequence ID" value="SJZ35218.1"/>
    <property type="molecule type" value="Genomic_DNA"/>
</dbReference>
<dbReference type="Gene3D" id="3.30.420.40">
    <property type="match status" value="3"/>
</dbReference>
<protein>
    <recommendedName>
        <fullName evidence="6">Cell shape-determining protein MreB</fullName>
    </recommendedName>
</protein>
<name>A0A1T4JYL1_9LACT</name>
<dbReference type="CDD" id="cd10225">
    <property type="entry name" value="ASKHA_NBD_MreB-like"/>
    <property type="match status" value="1"/>
</dbReference>
<dbReference type="InterPro" id="IPR004753">
    <property type="entry name" value="MreB"/>
</dbReference>
<organism evidence="7 8">
    <name type="scientific">Globicatella sulfidifaciens DSM 15739</name>
    <dbReference type="NCBI Taxonomy" id="1121925"/>
    <lineage>
        <taxon>Bacteria</taxon>
        <taxon>Bacillati</taxon>
        <taxon>Bacillota</taxon>
        <taxon>Bacilli</taxon>
        <taxon>Lactobacillales</taxon>
        <taxon>Aerococcaceae</taxon>
        <taxon>Globicatella</taxon>
    </lineage>
</organism>
<dbReference type="Pfam" id="PF06723">
    <property type="entry name" value="MreB_Mbl"/>
    <property type="match status" value="1"/>
</dbReference>
<evidence type="ECO:0000256" key="2">
    <source>
        <dbReference type="ARBA" id="ARBA00022741"/>
    </source>
</evidence>
<dbReference type="NCBIfam" id="NF010539">
    <property type="entry name" value="PRK13927.1"/>
    <property type="match status" value="1"/>
</dbReference>
<comment type="subcellular location">
    <subcellularLocation>
        <location evidence="6">Cytoplasm</location>
    </subcellularLocation>
    <text evidence="6">Membrane-associated.</text>
</comment>
<feature type="binding site" evidence="6">
    <location>
        <begin position="158"/>
        <end position="160"/>
    </location>
    <ligand>
        <name>ATP</name>
        <dbReference type="ChEBI" id="CHEBI:30616"/>
    </ligand>
</feature>
<dbReference type="AlphaFoldDB" id="A0A1T4JYL1"/>
<dbReference type="GO" id="GO:0005524">
    <property type="term" value="F:ATP binding"/>
    <property type="evidence" value="ECO:0007669"/>
    <property type="project" value="UniProtKB-KW"/>
</dbReference>
<dbReference type="InterPro" id="IPR004000">
    <property type="entry name" value="Actin"/>
</dbReference>
<dbReference type="RefSeq" id="WP_078755295.1">
    <property type="nucleotide sequence ID" value="NZ_FUWO01000003.1"/>
</dbReference>
<evidence type="ECO:0000256" key="1">
    <source>
        <dbReference type="ARBA" id="ARBA00022490"/>
    </source>
</evidence>
<keyword evidence="1 6" id="KW-0963">Cytoplasm</keyword>
<evidence type="ECO:0000256" key="3">
    <source>
        <dbReference type="ARBA" id="ARBA00022840"/>
    </source>
</evidence>